<dbReference type="InterPro" id="IPR041581">
    <property type="entry name" value="Glyoxalase_6"/>
</dbReference>
<dbReference type="CDD" id="cd07247">
    <property type="entry name" value="SgaA_N_like"/>
    <property type="match status" value="2"/>
</dbReference>
<dbReference type="Proteomes" id="UP000277094">
    <property type="component" value="Unassembled WGS sequence"/>
</dbReference>
<dbReference type="Pfam" id="PF18029">
    <property type="entry name" value="Glyoxalase_6"/>
    <property type="match status" value="1"/>
</dbReference>
<sequence>MPKFEKYQQATPSYIELTTPDPEAGAAFYAALFGWDIDAMEMPPEAGGTYRQAKIEGDVVAGISGQMPGMEGHPAFWGVYLTVDDVDGASAKVEGAGGKVEAGPFDVMDVGRMAAIQDPTGARVNLWQPGTSIGNERANEPGSLIWNELVTPDIPKALAFYAEVVGLGSQASEQMPDYVSITNVAGEVVGGTMLPQMEGIPPHWNLYLAVEDADATAGRIAELGGQTIAPNFDVPGVGRMGVYADPQGGMFNLFQAPAE</sequence>
<dbReference type="Gene3D" id="3.10.180.10">
    <property type="entry name" value="2,3-Dihydroxybiphenyl 1,2-Dioxygenase, domain 1"/>
    <property type="match status" value="2"/>
</dbReference>
<name>A0A3N0E0Z0_9ACTN</name>
<proteinExistence type="predicted"/>
<dbReference type="SUPFAM" id="SSF54593">
    <property type="entry name" value="Glyoxalase/Bleomycin resistance protein/Dihydroxybiphenyl dioxygenase"/>
    <property type="match status" value="2"/>
</dbReference>
<keyword evidence="3" id="KW-1185">Reference proteome</keyword>
<dbReference type="AlphaFoldDB" id="A0A3N0E0Z0"/>
<dbReference type="PANTHER" id="PTHR33993">
    <property type="entry name" value="GLYOXALASE-RELATED"/>
    <property type="match status" value="1"/>
</dbReference>
<dbReference type="InterPro" id="IPR037523">
    <property type="entry name" value="VOC_core"/>
</dbReference>
<dbReference type="InterPro" id="IPR004360">
    <property type="entry name" value="Glyas_Fos-R_dOase_dom"/>
</dbReference>
<dbReference type="RefSeq" id="WP_123232617.1">
    <property type="nucleotide sequence ID" value="NZ_RJSG01000001.1"/>
</dbReference>
<reference evidence="2 3" key="1">
    <citation type="submission" date="2018-11" db="EMBL/GenBank/DDBJ databases">
        <authorList>
            <person name="Li F."/>
        </authorList>
    </citation>
    <scope>NUCLEOTIDE SEQUENCE [LARGE SCALE GENOMIC DNA]</scope>
    <source>
        <strain evidence="2 3">KIS18-7</strain>
    </source>
</reference>
<protein>
    <submittedName>
        <fullName evidence="2">VOC family protein</fullName>
    </submittedName>
</protein>
<comment type="caution">
    <text evidence="2">The sequence shown here is derived from an EMBL/GenBank/DDBJ whole genome shotgun (WGS) entry which is preliminary data.</text>
</comment>
<dbReference type="OrthoDB" id="9793039at2"/>
<organism evidence="2 3">
    <name type="scientific">Nocardioides marmorisolisilvae</name>
    <dbReference type="NCBI Taxonomy" id="1542737"/>
    <lineage>
        <taxon>Bacteria</taxon>
        <taxon>Bacillati</taxon>
        <taxon>Actinomycetota</taxon>
        <taxon>Actinomycetes</taxon>
        <taxon>Propionibacteriales</taxon>
        <taxon>Nocardioidaceae</taxon>
        <taxon>Nocardioides</taxon>
    </lineage>
</organism>
<dbReference type="EMBL" id="RJSG01000001">
    <property type="protein sequence ID" value="RNL81413.1"/>
    <property type="molecule type" value="Genomic_DNA"/>
</dbReference>
<evidence type="ECO:0000259" key="1">
    <source>
        <dbReference type="PROSITE" id="PS51819"/>
    </source>
</evidence>
<dbReference type="Pfam" id="PF00903">
    <property type="entry name" value="Glyoxalase"/>
    <property type="match status" value="1"/>
</dbReference>
<dbReference type="PANTHER" id="PTHR33993:SF14">
    <property type="entry name" value="GB|AAF24581.1"/>
    <property type="match status" value="1"/>
</dbReference>
<gene>
    <name evidence="2" type="ORF">EFL95_03525</name>
</gene>
<dbReference type="PROSITE" id="PS51819">
    <property type="entry name" value="VOC"/>
    <property type="match status" value="2"/>
</dbReference>
<feature type="domain" description="VOC" evidence="1">
    <location>
        <begin position="143"/>
        <end position="256"/>
    </location>
</feature>
<accession>A0A3N0E0Z0</accession>
<feature type="domain" description="VOC" evidence="1">
    <location>
        <begin position="11"/>
        <end position="129"/>
    </location>
</feature>
<dbReference type="InterPro" id="IPR052164">
    <property type="entry name" value="Anthracycline_SecMetBiosynth"/>
</dbReference>
<evidence type="ECO:0000313" key="2">
    <source>
        <dbReference type="EMBL" id="RNL81413.1"/>
    </source>
</evidence>
<dbReference type="InterPro" id="IPR029068">
    <property type="entry name" value="Glyas_Bleomycin-R_OHBP_Dase"/>
</dbReference>
<evidence type="ECO:0000313" key="3">
    <source>
        <dbReference type="Proteomes" id="UP000277094"/>
    </source>
</evidence>